<dbReference type="STRING" id="360807.ERS852392_01736"/>
<gene>
    <name evidence="11" type="ORF">DW707_05180</name>
    <name evidence="10" type="ORF">DWY29_13140</name>
    <name evidence="9" type="ORF">DWY96_13720</name>
    <name evidence="8" type="ORF">RIL183_25661</name>
</gene>
<evidence type="ECO:0000313" key="8">
    <source>
        <dbReference type="EMBL" id="CRL39729.1"/>
    </source>
</evidence>
<evidence type="ECO:0000259" key="7">
    <source>
        <dbReference type="Pfam" id="PF00496"/>
    </source>
</evidence>
<evidence type="ECO:0000313" key="15">
    <source>
        <dbReference type="Proteomes" id="UP000286271"/>
    </source>
</evidence>
<keyword evidence="3" id="KW-0813">Transport</keyword>
<evidence type="ECO:0000313" key="11">
    <source>
        <dbReference type="EMBL" id="RHE99113.1"/>
    </source>
</evidence>
<evidence type="ECO:0000256" key="4">
    <source>
        <dbReference type="ARBA" id="ARBA00022729"/>
    </source>
</evidence>
<sequence length="728" mass="80129">MKKKVVSLMLVLAMTVSMTACGNKNNAADDANAVEDTEAGTESGSSEEAVAPANYEEVSAELYDKELGDFWAAYQKADEAETVSEKFALEAIAEAKLMESGVMLPLQSKGGNYSISRVAPYTFDYTLWGNDMDRYHNAVVTTELIKASDVSTMRAKWAELKGTGEYEAWAKSYLEEQGYTLKDTYNYQLYTQDPTTWDILATSQSVDAEAIVNTYDGLMEYDGEGTLQPALAESYEVSDDGLTYTFHLRKGATWVDSQGRKVADVTADDFVAGMQHMMDAQGGLEYLIEGIITNASQYISGEVTDFSQVGVKAVDDYTLEYDLEAPCTYFTTMLGYNVFAPMNRSFYESMGGKFGVEYDPDAADYTYGKDSDSIAYCGPYVVKNFTSKNTIVFQANESYWNADHINIHTLTWVYNDGSDATKAYNDAIAGVVDGTGLNTASVAAAKADGNFDDYAYVALTDATTYSGFFNINRNQFANANDTTKAVSSQTEEDAARTKQAMQNVHFRRALAMGLDRGAYLAQQVGDDLKYASMRNSYTPGNFVTLEEEVTVDINGTEKTYPAGTYYGQIVQDQIDADGVKITVWDPTANEGAGSSDGYDGWYNADNSWEEMSQAVEELAADGLTIDADNPIQMDVVYASSSEVFTNRANSLKQSIEASTQGLVQVNLIAAADNTDWYYSGYYMNYGYEMNYDFCDLSGWGPDYGDPASYLDTFQPEYAGYMIKSIGIY</sequence>
<evidence type="ECO:0000313" key="10">
    <source>
        <dbReference type="EMBL" id="RGR66360.1"/>
    </source>
</evidence>
<feature type="region of interest" description="Disordered" evidence="5">
    <location>
        <begin position="33"/>
        <end position="52"/>
    </location>
</feature>
<evidence type="ECO:0000256" key="2">
    <source>
        <dbReference type="ARBA" id="ARBA00005695"/>
    </source>
</evidence>
<comment type="similarity">
    <text evidence="2">Belongs to the bacterial solute-binding protein 5 family.</text>
</comment>
<dbReference type="Gene3D" id="3.90.76.10">
    <property type="entry name" value="Dipeptide-binding Protein, Domain 1"/>
    <property type="match status" value="1"/>
</dbReference>
<dbReference type="Pfam" id="PF00496">
    <property type="entry name" value="SBP_bac_5"/>
    <property type="match status" value="1"/>
</dbReference>
<dbReference type="SUPFAM" id="SSF53850">
    <property type="entry name" value="Periplasmic binding protein-like II"/>
    <property type="match status" value="1"/>
</dbReference>
<name>A0A0M6WT03_9FIRM</name>
<dbReference type="GeneID" id="75162758"/>
<evidence type="ECO:0000256" key="5">
    <source>
        <dbReference type="SAM" id="MobiDB-lite"/>
    </source>
</evidence>
<dbReference type="RefSeq" id="WP_007883242.1">
    <property type="nucleotide sequence ID" value="NZ_CAKZTK010000042.1"/>
</dbReference>
<keyword evidence="12" id="KW-1185">Reference proteome</keyword>
<feature type="chain" id="PRO_5042329944" evidence="6">
    <location>
        <begin position="23"/>
        <end position="728"/>
    </location>
</feature>
<dbReference type="GO" id="GO:0015833">
    <property type="term" value="P:peptide transport"/>
    <property type="evidence" value="ECO:0007669"/>
    <property type="project" value="TreeGrafter"/>
</dbReference>
<reference evidence="12" key="2">
    <citation type="submission" date="2015-05" db="EMBL/GenBank/DDBJ databases">
        <authorList>
            <consortium name="Pathogen Informatics"/>
        </authorList>
    </citation>
    <scope>NUCLEOTIDE SEQUENCE [LARGE SCALE GENOMIC DNA]</scope>
    <source>
        <strain evidence="12">L1-83</strain>
    </source>
</reference>
<dbReference type="InterPro" id="IPR039424">
    <property type="entry name" value="SBP_5"/>
</dbReference>
<dbReference type="InterPro" id="IPR000914">
    <property type="entry name" value="SBP_5_dom"/>
</dbReference>
<evidence type="ECO:0000313" key="9">
    <source>
        <dbReference type="EMBL" id="RGQ46150.1"/>
    </source>
</evidence>
<feature type="domain" description="Solute-binding protein family 5" evidence="7">
    <location>
        <begin position="227"/>
        <end position="714"/>
    </location>
</feature>
<evidence type="ECO:0000313" key="12">
    <source>
        <dbReference type="Proteomes" id="UP000049828"/>
    </source>
</evidence>
<protein>
    <submittedName>
        <fullName evidence="9">Peptide ABC transporter substrate-binding protein</fullName>
    </submittedName>
</protein>
<dbReference type="EMBL" id="QSKW01000005">
    <property type="protein sequence ID" value="RHE99113.1"/>
    <property type="molecule type" value="Genomic_DNA"/>
</dbReference>
<dbReference type="Proteomes" id="UP000049828">
    <property type="component" value="Unassembled WGS sequence"/>
</dbReference>
<dbReference type="EMBL" id="QRUN01000023">
    <property type="protein sequence ID" value="RGR66360.1"/>
    <property type="molecule type" value="Genomic_DNA"/>
</dbReference>
<dbReference type="EMBL" id="CVRS01000079">
    <property type="protein sequence ID" value="CRL39729.1"/>
    <property type="molecule type" value="Genomic_DNA"/>
</dbReference>
<keyword evidence="4 6" id="KW-0732">Signal</keyword>
<feature type="signal peptide" evidence="6">
    <location>
        <begin position="1"/>
        <end position="22"/>
    </location>
</feature>
<dbReference type="Proteomes" id="UP000285820">
    <property type="component" value="Unassembled WGS sequence"/>
</dbReference>
<proteinExistence type="inferred from homology"/>
<reference evidence="13 14" key="3">
    <citation type="submission" date="2018-08" db="EMBL/GenBank/DDBJ databases">
        <title>A genome reference for cultivated species of the human gut microbiota.</title>
        <authorList>
            <person name="Zou Y."/>
            <person name="Xue W."/>
            <person name="Luo G."/>
        </authorList>
    </citation>
    <scope>NUCLEOTIDE SEQUENCE [LARGE SCALE GENOMIC DNA]</scope>
    <source>
        <strain evidence="10 14">AF24-4</strain>
        <strain evidence="9 13">AF28-15</strain>
        <strain evidence="11 15">AM27-11</strain>
    </source>
</reference>
<dbReference type="PANTHER" id="PTHR30290:SF10">
    <property type="entry name" value="PERIPLASMIC OLIGOPEPTIDE-BINDING PROTEIN-RELATED"/>
    <property type="match status" value="1"/>
</dbReference>
<dbReference type="PROSITE" id="PS51257">
    <property type="entry name" value="PROKAR_LIPOPROTEIN"/>
    <property type="match status" value="1"/>
</dbReference>
<dbReference type="OrthoDB" id="9801912at2"/>
<evidence type="ECO:0000256" key="3">
    <source>
        <dbReference type="ARBA" id="ARBA00022448"/>
    </source>
</evidence>
<organism evidence="8 12">
    <name type="scientific">Roseburia inulinivorans</name>
    <dbReference type="NCBI Taxonomy" id="360807"/>
    <lineage>
        <taxon>Bacteria</taxon>
        <taxon>Bacillati</taxon>
        <taxon>Bacillota</taxon>
        <taxon>Clostridia</taxon>
        <taxon>Lachnospirales</taxon>
        <taxon>Lachnospiraceae</taxon>
        <taxon>Roseburia</taxon>
    </lineage>
</organism>
<evidence type="ECO:0000313" key="13">
    <source>
        <dbReference type="Proteomes" id="UP000283738"/>
    </source>
</evidence>
<evidence type="ECO:0000256" key="6">
    <source>
        <dbReference type="SAM" id="SignalP"/>
    </source>
</evidence>
<dbReference type="GO" id="GO:0030313">
    <property type="term" value="C:cell envelope"/>
    <property type="evidence" value="ECO:0007669"/>
    <property type="project" value="UniProtKB-SubCell"/>
</dbReference>
<dbReference type="Proteomes" id="UP000283738">
    <property type="component" value="Unassembled WGS sequence"/>
</dbReference>
<evidence type="ECO:0000256" key="1">
    <source>
        <dbReference type="ARBA" id="ARBA00004196"/>
    </source>
</evidence>
<dbReference type="Proteomes" id="UP000286271">
    <property type="component" value="Unassembled WGS sequence"/>
</dbReference>
<dbReference type="AlphaFoldDB" id="A0A0M6WT03"/>
<evidence type="ECO:0000313" key="14">
    <source>
        <dbReference type="Proteomes" id="UP000285820"/>
    </source>
</evidence>
<dbReference type="GO" id="GO:1904680">
    <property type="term" value="F:peptide transmembrane transporter activity"/>
    <property type="evidence" value="ECO:0007669"/>
    <property type="project" value="TreeGrafter"/>
</dbReference>
<comment type="subcellular location">
    <subcellularLocation>
        <location evidence="1">Cell envelope</location>
    </subcellularLocation>
</comment>
<dbReference type="Gene3D" id="3.10.105.10">
    <property type="entry name" value="Dipeptide-binding Protein, Domain 3"/>
    <property type="match status" value="1"/>
</dbReference>
<reference evidence="8" key="1">
    <citation type="submission" date="2015-05" db="EMBL/GenBank/DDBJ databases">
        <authorList>
            <person name="Wang D.B."/>
            <person name="Wang M."/>
        </authorList>
    </citation>
    <scope>NUCLEOTIDE SEQUENCE [LARGE SCALE GENOMIC DNA]</scope>
    <source>
        <strain evidence="8">L1-83</strain>
    </source>
</reference>
<accession>A0A0M6WT03</accession>
<dbReference type="Gene3D" id="3.40.190.10">
    <property type="entry name" value="Periplasmic binding protein-like II"/>
    <property type="match status" value="1"/>
</dbReference>
<feature type="compositionally biased region" description="Low complexity" evidence="5">
    <location>
        <begin position="40"/>
        <end position="49"/>
    </location>
</feature>
<dbReference type="EMBL" id="QRTF01000037">
    <property type="protein sequence ID" value="RGQ46150.1"/>
    <property type="molecule type" value="Genomic_DNA"/>
</dbReference>
<dbReference type="PANTHER" id="PTHR30290">
    <property type="entry name" value="PERIPLASMIC BINDING COMPONENT OF ABC TRANSPORTER"/>
    <property type="match status" value="1"/>
</dbReference>